<dbReference type="Proteomes" id="UP000824469">
    <property type="component" value="Unassembled WGS sequence"/>
</dbReference>
<protein>
    <recommendedName>
        <fullName evidence="5">Golgin candidate 5</fullName>
    </recommendedName>
</protein>
<accession>A0AA38CP57</accession>
<feature type="region of interest" description="Disordered" evidence="2">
    <location>
        <begin position="262"/>
        <end position="290"/>
    </location>
</feature>
<feature type="compositionally biased region" description="Basic and acidic residues" evidence="2">
    <location>
        <begin position="420"/>
        <end position="429"/>
    </location>
</feature>
<dbReference type="OMA" id="QVNDREI"/>
<evidence type="ECO:0000256" key="1">
    <source>
        <dbReference type="SAM" id="Coils"/>
    </source>
</evidence>
<dbReference type="PANTHER" id="PTHR47347:SF2">
    <property type="entry name" value="GOLGIN CANDIDATE 5"/>
    <property type="match status" value="1"/>
</dbReference>
<comment type="caution">
    <text evidence="3">The sequence shown here is derived from an EMBL/GenBank/DDBJ whole genome shotgun (WGS) entry which is preliminary data.</text>
</comment>
<dbReference type="EMBL" id="JAHRHJ020000009">
    <property type="protein sequence ID" value="KAH9300454.1"/>
    <property type="molecule type" value="Genomic_DNA"/>
</dbReference>
<feature type="region of interest" description="Disordered" evidence="2">
    <location>
        <begin position="420"/>
        <end position="439"/>
    </location>
</feature>
<keyword evidence="4" id="KW-1185">Reference proteome</keyword>
<reference evidence="3 4" key="1">
    <citation type="journal article" date="2021" name="Nat. Plants">
        <title>The Taxus genome provides insights into paclitaxel biosynthesis.</title>
        <authorList>
            <person name="Xiong X."/>
            <person name="Gou J."/>
            <person name="Liao Q."/>
            <person name="Li Y."/>
            <person name="Zhou Q."/>
            <person name="Bi G."/>
            <person name="Li C."/>
            <person name="Du R."/>
            <person name="Wang X."/>
            <person name="Sun T."/>
            <person name="Guo L."/>
            <person name="Liang H."/>
            <person name="Lu P."/>
            <person name="Wu Y."/>
            <person name="Zhang Z."/>
            <person name="Ro D.K."/>
            <person name="Shang Y."/>
            <person name="Huang S."/>
            <person name="Yan J."/>
        </authorList>
    </citation>
    <scope>NUCLEOTIDE SEQUENCE [LARGE SCALE GENOMIC DNA]</scope>
    <source>
        <strain evidence="3">Ta-2019</strain>
    </source>
</reference>
<evidence type="ECO:0000313" key="4">
    <source>
        <dbReference type="Proteomes" id="UP000824469"/>
    </source>
</evidence>
<organism evidence="3 4">
    <name type="scientific">Taxus chinensis</name>
    <name type="common">Chinese yew</name>
    <name type="synonym">Taxus wallichiana var. chinensis</name>
    <dbReference type="NCBI Taxonomy" id="29808"/>
    <lineage>
        <taxon>Eukaryota</taxon>
        <taxon>Viridiplantae</taxon>
        <taxon>Streptophyta</taxon>
        <taxon>Embryophyta</taxon>
        <taxon>Tracheophyta</taxon>
        <taxon>Spermatophyta</taxon>
        <taxon>Pinopsida</taxon>
        <taxon>Pinidae</taxon>
        <taxon>Conifers II</taxon>
        <taxon>Cupressales</taxon>
        <taxon>Taxaceae</taxon>
        <taxon>Taxus</taxon>
    </lineage>
</organism>
<evidence type="ECO:0000313" key="3">
    <source>
        <dbReference type="EMBL" id="KAH9300454.1"/>
    </source>
</evidence>
<dbReference type="PANTHER" id="PTHR47347">
    <property type="entry name" value="GOLGIN CANDIDATE 5"/>
    <property type="match status" value="1"/>
</dbReference>
<feature type="coiled-coil region" evidence="1">
    <location>
        <begin position="357"/>
        <end position="412"/>
    </location>
</feature>
<keyword evidence="1" id="KW-0175">Coiled coil</keyword>
<evidence type="ECO:0008006" key="5">
    <source>
        <dbReference type="Google" id="ProtNLM"/>
    </source>
</evidence>
<dbReference type="AlphaFoldDB" id="A0AA38CP57"/>
<evidence type="ECO:0000256" key="2">
    <source>
        <dbReference type="SAM" id="MobiDB-lite"/>
    </source>
</evidence>
<sequence>MAWLNRVSFTNFPDLAGAVNKISESVKNIEKNFDTALGFEDKPNDNNASEDRRLLFDPVTILSKQKDIDDNVAVQEAAQTSKSTVLEDESNRLLAQSPLEPVSKDVAAHPEEQALAPQSREENQFLSMTSEEKGLHYLSALDQDDHPTSPTSPKELEQHSHLVPSEYAQIEAGFEEVSEVTLPSEVVEHQEIQHAEVDHSEKFTDGNLLFKGPELVEGYVPIQAEEQEEVKDLQENVSQIEIAFQQPGDDGNLVSRKSDAAVPFEPEPSNLSSFSNNSKDESAATATDSNEIHTVDEFHAKNKAVFSSSEISDSTILAMVGHSEELEKDADIGQNRSESLVKPDPTMPVIAESDPDVEKLKKEMKMMEAALQGAARQAQAKADDISRLLIENEQLKNTIEDLKKRSPEVESDALRDEYHQRLGALERKGSQGLNSEMGP</sequence>
<proteinExistence type="predicted"/>
<gene>
    <name evidence="3" type="ORF">KI387_012037</name>
</gene>
<name>A0AA38CP57_TAXCH</name>